<name>A0ABQ4ZQD8_9ASTR</name>
<comment type="caution">
    <text evidence="3">The sequence shown here is derived from an EMBL/GenBank/DDBJ whole genome shotgun (WGS) entry which is preliminary data.</text>
</comment>
<dbReference type="PANTHER" id="PTHR45898">
    <property type="entry name" value="TOM1-LIKE PROTEIN"/>
    <property type="match status" value="1"/>
</dbReference>
<evidence type="ECO:0000313" key="3">
    <source>
        <dbReference type="EMBL" id="GJS92132.1"/>
    </source>
</evidence>
<protein>
    <submittedName>
        <fullName evidence="3">Uncharacterized protein</fullName>
    </submittedName>
</protein>
<reference evidence="3" key="2">
    <citation type="submission" date="2022-01" db="EMBL/GenBank/DDBJ databases">
        <authorList>
            <person name="Yamashiro T."/>
            <person name="Shiraishi A."/>
            <person name="Satake H."/>
            <person name="Nakayama K."/>
        </authorList>
    </citation>
    <scope>NUCLEOTIDE SEQUENCE</scope>
</reference>
<feature type="region of interest" description="Disordered" evidence="2">
    <location>
        <begin position="46"/>
        <end position="65"/>
    </location>
</feature>
<gene>
    <name evidence="3" type="ORF">Tco_0774768</name>
</gene>
<accession>A0ABQ4ZQD8</accession>
<organism evidence="3 4">
    <name type="scientific">Tanacetum coccineum</name>
    <dbReference type="NCBI Taxonomy" id="301880"/>
    <lineage>
        <taxon>Eukaryota</taxon>
        <taxon>Viridiplantae</taxon>
        <taxon>Streptophyta</taxon>
        <taxon>Embryophyta</taxon>
        <taxon>Tracheophyta</taxon>
        <taxon>Spermatophyta</taxon>
        <taxon>Magnoliopsida</taxon>
        <taxon>eudicotyledons</taxon>
        <taxon>Gunneridae</taxon>
        <taxon>Pentapetalae</taxon>
        <taxon>asterids</taxon>
        <taxon>campanulids</taxon>
        <taxon>Asterales</taxon>
        <taxon>Asteraceae</taxon>
        <taxon>Asteroideae</taxon>
        <taxon>Anthemideae</taxon>
        <taxon>Anthemidinae</taxon>
        <taxon>Tanacetum</taxon>
    </lineage>
</organism>
<evidence type="ECO:0000256" key="1">
    <source>
        <dbReference type="ARBA" id="ARBA00007708"/>
    </source>
</evidence>
<reference evidence="3" key="1">
    <citation type="journal article" date="2022" name="Int. J. Mol. Sci.">
        <title>Draft Genome of Tanacetum Coccineum: Genomic Comparison of Closely Related Tanacetum-Family Plants.</title>
        <authorList>
            <person name="Yamashiro T."/>
            <person name="Shiraishi A."/>
            <person name="Nakayama K."/>
            <person name="Satake H."/>
        </authorList>
    </citation>
    <scope>NUCLEOTIDE SEQUENCE</scope>
</reference>
<evidence type="ECO:0000256" key="2">
    <source>
        <dbReference type="SAM" id="MobiDB-lite"/>
    </source>
</evidence>
<dbReference type="EMBL" id="BQNB010011559">
    <property type="protein sequence ID" value="GJS92132.1"/>
    <property type="molecule type" value="Genomic_DNA"/>
</dbReference>
<keyword evidence="4" id="KW-1185">Reference proteome</keyword>
<comment type="similarity">
    <text evidence="1">Belongs to the TOM1 family.</text>
</comment>
<sequence>MLASSHYRNVSKQTTRQAKDVVKGIKNRLGASFPERPERSALVLTPPQTQPLTTYPHNLGNPENEHEAVAPSAKAEFSTLSLTEMQNARGIMDVLAEMLTAIDPVKKDVKF</sequence>
<dbReference type="Proteomes" id="UP001151760">
    <property type="component" value="Unassembled WGS sequence"/>
</dbReference>
<dbReference type="InterPro" id="IPR044836">
    <property type="entry name" value="TOL_plant"/>
</dbReference>
<dbReference type="PANTHER" id="PTHR45898:SF27">
    <property type="entry name" value="TARGET OF MYB PROTEIN"/>
    <property type="match status" value="1"/>
</dbReference>
<evidence type="ECO:0000313" key="4">
    <source>
        <dbReference type="Proteomes" id="UP001151760"/>
    </source>
</evidence>
<proteinExistence type="inferred from homology"/>
<feature type="compositionally biased region" description="Low complexity" evidence="2">
    <location>
        <begin position="46"/>
        <end position="56"/>
    </location>
</feature>